<dbReference type="AlphaFoldDB" id="A0A5A7T150"/>
<dbReference type="STRING" id="1194695.A0A5A7T150"/>
<evidence type="ECO:0000313" key="4">
    <source>
        <dbReference type="Proteomes" id="UP000321947"/>
    </source>
</evidence>
<evidence type="ECO:0000313" key="2">
    <source>
        <dbReference type="EMBL" id="TYK06554.1"/>
    </source>
</evidence>
<dbReference type="Proteomes" id="UP000321947">
    <property type="component" value="Unassembled WGS sequence"/>
</dbReference>
<evidence type="ECO:0000313" key="1">
    <source>
        <dbReference type="EMBL" id="KAA0037090.1"/>
    </source>
</evidence>
<dbReference type="EMBL" id="SSTE01019085">
    <property type="protein sequence ID" value="KAA0037090.1"/>
    <property type="molecule type" value="Genomic_DNA"/>
</dbReference>
<accession>A0A5A7T150</accession>
<name>A0A5A7T150_CUCMM</name>
<dbReference type="Proteomes" id="UP000321393">
    <property type="component" value="Unassembled WGS sequence"/>
</dbReference>
<reference evidence="3 4" key="1">
    <citation type="submission" date="2019-08" db="EMBL/GenBank/DDBJ databases">
        <title>Draft genome sequences of two oriental melons (Cucumis melo L. var makuwa).</title>
        <authorList>
            <person name="Kwon S.-Y."/>
        </authorList>
    </citation>
    <scope>NUCLEOTIDE SEQUENCE [LARGE SCALE GENOMIC DNA]</scope>
    <source>
        <strain evidence="4">cv. Chang Bougi</strain>
        <strain evidence="3">cv. SW 3</strain>
        <tissue evidence="1">Leaf</tissue>
    </source>
</reference>
<evidence type="ECO:0000313" key="3">
    <source>
        <dbReference type="Proteomes" id="UP000321393"/>
    </source>
</evidence>
<proteinExistence type="predicted"/>
<comment type="caution">
    <text evidence="1">The sequence shown here is derived from an EMBL/GenBank/DDBJ whole genome shotgun (WGS) entry which is preliminary data.</text>
</comment>
<gene>
    <name evidence="2" type="ORF">E5676_scaffold453G00110</name>
    <name evidence="1" type="ORF">E6C27_scaffold86G001930</name>
</gene>
<dbReference type="EMBL" id="SSTD01013395">
    <property type="protein sequence ID" value="TYK06554.1"/>
    <property type="molecule type" value="Genomic_DNA"/>
</dbReference>
<protein>
    <submittedName>
        <fullName evidence="1">Phosphoinositide phosphatase SAC1 isoform X1</fullName>
    </submittedName>
</protein>
<sequence length="159" mass="18166">MPCLEFKKCRYSGKIADVTEMVELIDSTKKKGEDDEAMHDLVTRAMDLLNNITLGLNSDDFDEKIISTDMLWNVDLQGPAMMSFQNDPEREMHYADLLRLGAIDVIDNASIEEDMEAALKEYDEIGVDLGIIPSPCKYFAEDPSWLTRWIIGEEKLQRI</sequence>
<organism evidence="1 3">
    <name type="scientific">Cucumis melo var. makuwa</name>
    <name type="common">Oriental melon</name>
    <dbReference type="NCBI Taxonomy" id="1194695"/>
    <lineage>
        <taxon>Eukaryota</taxon>
        <taxon>Viridiplantae</taxon>
        <taxon>Streptophyta</taxon>
        <taxon>Embryophyta</taxon>
        <taxon>Tracheophyta</taxon>
        <taxon>Spermatophyta</taxon>
        <taxon>Magnoliopsida</taxon>
        <taxon>eudicotyledons</taxon>
        <taxon>Gunneridae</taxon>
        <taxon>Pentapetalae</taxon>
        <taxon>rosids</taxon>
        <taxon>fabids</taxon>
        <taxon>Cucurbitales</taxon>
        <taxon>Cucurbitaceae</taxon>
        <taxon>Benincaseae</taxon>
        <taxon>Cucumis</taxon>
    </lineage>
</organism>
<dbReference type="OrthoDB" id="1732690at2759"/>